<evidence type="ECO:0000256" key="3">
    <source>
        <dbReference type="ARBA" id="ARBA00023136"/>
    </source>
</evidence>
<keyword evidence="4" id="KW-0564">Palmitate</keyword>
<organism evidence="8 9">
    <name type="scientific">Limoniibacter endophyticus</name>
    <dbReference type="NCBI Taxonomy" id="1565040"/>
    <lineage>
        <taxon>Bacteria</taxon>
        <taxon>Pseudomonadati</taxon>
        <taxon>Pseudomonadota</taxon>
        <taxon>Alphaproteobacteria</taxon>
        <taxon>Hyphomicrobiales</taxon>
        <taxon>Bartonellaceae</taxon>
        <taxon>Limoniibacter</taxon>
    </lineage>
</organism>
<reference evidence="8" key="1">
    <citation type="journal article" date="2014" name="Int. J. Syst. Evol. Microbiol.">
        <title>Complete genome sequence of Corynebacterium casei LMG S-19264T (=DSM 44701T), isolated from a smear-ripened cheese.</title>
        <authorList>
            <consortium name="US DOE Joint Genome Institute (JGI-PGF)"/>
            <person name="Walter F."/>
            <person name="Albersmeier A."/>
            <person name="Kalinowski J."/>
            <person name="Ruckert C."/>
        </authorList>
    </citation>
    <scope>NUCLEOTIDE SEQUENCE</scope>
    <source>
        <strain evidence="8">KCTC 42097</strain>
    </source>
</reference>
<proteinExistence type="inferred from homology"/>
<evidence type="ECO:0000256" key="7">
    <source>
        <dbReference type="ARBA" id="ARBA00044505"/>
    </source>
</evidence>
<sequence length="126" mass="13289">MKKLIPLGIIALALAGCVGDGPSRPVSMGPGANPAPQRSPFDGNWMGADGVAVSTLNNGRFESRTQGTGELLTTGNYTPRDPRTIDLSFYSIKSQQNTQATCALVSDSQMNCTLANGNNFVLTRRA</sequence>
<evidence type="ECO:0000313" key="8">
    <source>
        <dbReference type="EMBL" id="GHC64284.1"/>
    </source>
</evidence>
<evidence type="ECO:0000256" key="2">
    <source>
        <dbReference type="ARBA" id="ARBA00022729"/>
    </source>
</evidence>
<accession>A0A8J3GH45</accession>
<dbReference type="PROSITE" id="PS51257">
    <property type="entry name" value="PROKAR_LIPOPROTEIN"/>
    <property type="match status" value="1"/>
</dbReference>
<keyword evidence="6 8" id="KW-0449">Lipoprotein</keyword>
<dbReference type="RefSeq" id="WP_244636587.1">
    <property type="nucleotide sequence ID" value="NZ_BMZO01000002.1"/>
</dbReference>
<keyword evidence="5" id="KW-0998">Cell outer membrane</keyword>
<gene>
    <name evidence="8" type="primary">omp10</name>
    <name evidence="8" type="ORF">GCM10010136_06150</name>
</gene>
<evidence type="ECO:0000256" key="6">
    <source>
        <dbReference type="ARBA" id="ARBA00023288"/>
    </source>
</evidence>
<evidence type="ECO:0000313" key="9">
    <source>
        <dbReference type="Proteomes" id="UP000641137"/>
    </source>
</evidence>
<evidence type="ECO:0000256" key="4">
    <source>
        <dbReference type="ARBA" id="ARBA00023139"/>
    </source>
</evidence>
<keyword evidence="2" id="KW-0732">Signal</keyword>
<comment type="similarity">
    <text evidence="7">Belongs to the rhizobiaceae omp10 lipoprotein family.</text>
</comment>
<evidence type="ECO:0000256" key="1">
    <source>
        <dbReference type="ARBA" id="ARBA00004459"/>
    </source>
</evidence>
<comment type="caution">
    <text evidence="8">The sequence shown here is derived from an EMBL/GenBank/DDBJ whole genome shotgun (WGS) entry which is preliminary data.</text>
</comment>
<comment type="subcellular location">
    <subcellularLocation>
        <location evidence="1">Cell outer membrane</location>
        <topology evidence="1">Lipid-anchor</topology>
    </subcellularLocation>
</comment>
<dbReference type="Proteomes" id="UP000641137">
    <property type="component" value="Unassembled WGS sequence"/>
</dbReference>
<keyword evidence="9" id="KW-1185">Reference proteome</keyword>
<keyword evidence="3" id="KW-0472">Membrane</keyword>
<name>A0A8J3GH45_9HYPH</name>
<dbReference type="InterPro" id="IPR049857">
    <property type="entry name" value="Omp10-like"/>
</dbReference>
<dbReference type="AlphaFoldDB" id="A0A8J3GH45"/>
<evidence type="ECO:0000256" key="5">
    <source>
        <dbReference type="ARBA" id="ARBA00023237"/>
    </source>
</evidence>
<reference evidence="8" key="2">
    <citation type="submission" date="2020-09" db="EMBL/GenBank/DDBJ databases">
        <authorList>
            <person name="Sun Q."/>
            <person name="Kim S."/>
        </authorList>
    </citation>
    <scope>NUCLEOTIDE SEQUENCE</scope>
    <source>
        <strain evidence="8">KCTC 42097</strain>
    </source>
</reference>
<protein>
    <submittedName>
        <fullName evidence="8">Outer membrane lipoprotein Omp16</fullName>
    </submittedName>
</protein>
<dbReference type="EMBL" id="BMZO01000002">
    <property type="protein sequence ID" value="GHC64284.1"/>
    <property type="molecule type" value="Genomic_DNA"/>
</dbReference>
<dbReference type="Pfam" id="PF26368">
    <property type="entry name" value="OMP10"/>
    <property type="match status" value="1"/>
</dbReference>